<sequence length="501" mass="55026">MRIGVVSLEIGGLRERLQPTIDHIAQQPGARKLRLALDLSDGFVFQVVVCNSSRASTALQLWLAEVASLDRGSEVPVERLSPYPLDPIAAGPASLEAGELVELVLPRLVAPAEVGGRLTFIDAARAREADAEAWLTLFMRLNERRNLIARELGGPLTLLLPPTLETDFARFAPDLRSIRSVAVEVDDLDDAVSGTVLLNAYDDGFGRVEDIQALAGEVERARTQAEGGVPAVLRMLRVLLLRLVGAKRRTGELDEAERLLDEAGEIDDSLGDPSGRTATQLVRSDLLIARGELDEAAGLIESAIVALREAGDAWALANAWGRLADILEARGELDEALRIRRDEQLPVYERLGDARSRALTMGKVADILRTRGELDKALRILRDELLPVFERLGDVRSRAVTMGRVAAILYARGELDEALRILRHELLPVYERLGDVRALLVTRANLALTLSKRQQQADCPEIHELLALALRDARRLQLRETQQIVQLIRQLGGDPDAPPFT</sequence>
<gene>
    <name evidence="1" type="ORF">DB30_02648</name>
</gene>
<protein>
    <submittedName>
        <fullName evidence="1">Adenylate cyclase</fullName>
    </submittedName>
</protein>
<comment type="caution">
    <text evidence="1">The sequence shown here is derived from an EMBL/GenBank/DDBJ whole genome shotgun (WGS) entry which is preliminary data.</text>
</comment>
<reference evidence="1 2" key="1">
    <citation type="submission" date="2014-12" db="EMBL/GenBank/DDBJ databases">
        <title>Genome assembly of Enhygromyxa salina DSM 15201.</title>
        <authorList>
            <person name="Sharma G."/>
            <person name="Subramanian S."/>
        </authorList>
    </citation>
    <scope>NUCLEOTIDE SEQUENCE [LARGE SCALE GENOMIC DNA]</scope>
    <source>
        <strain evidence="1 2">DSM 15201</strain>
    </source>
</reference>
<dbReference type="PANTHER" id="PTHR47691">
    <property type="entry name" value="REGULATOR-RELATED"/>
    <property type="match status" value="1"/>
</dbReference>
<accession>A0A0C2DI63</accession>
<dbReference type="AlphaFoldDB" id="A0A0C2DI63"/>
<dbReference type="SUPFAM" id="SSF48452">
    <property type="entry name" value="TPR-like"/>
    <property type="match status" value="1"/>
</dbReference>
<proteinExistence type="predicted"/>
<organism evidence="1 2">
    <name type="scientific">Enhygromyxa salina</name>
    <dbReference type="NCBI Taxonomy" id="215803"/>
    <lineage>
        <taxon>Bacteria</taxon>
        <taxon>Pseudomonadati</taxon>
        <taxon>Myxococcota</taxon>
        <taxon>Polyangia</taxon>
        <taxon>Nannocystales</taxon>
        <taxon>Nannocystaceae</taxon>
        <taxon>Enhygromyxa</taxon>
    </lineage>
</organism>
<dbReference type="Proteomes" id="UP000031599">
    <property type="component" value="Unassembled WGS sequence"/>
</dbReference>
<evidence type="ECO:0000313" key="1">
    <source>
        <dbReference type="EMBL" id="KIG19367.1"/>
    </source>
</evidence>
<evidence type="ECO:0000313" key="2">
    <source>
        <dbReference type="Proteomes" id="UP000031599"/>
    </source>
</evidence>
<dbReference type="InterPro" id="IPR011990">
    <property type="entry name" value="TPR-like_helical_dom_sf"/>
</dbReference>
<dbReference type="PANTHER" id="PTHR47691:SF3">
    <property type="entry name" value="HTH-TYPE TRANSCRIPTIONAL REGULATOR RV0890C-RELATED"/>
    <property type="match status" value="1"/>
</dbReference>
<name>A0A0C2DI63_9BACT</name>
<dbReference type="Gene3D" id="1.25.40.10">
    <property type="entry name" value="Tetratricopeptide repeat domain"/>
    <property type="match status" value="2"/>
</dbReference>
<dbReference type="EMBL" id="JMCC02000002">
    <property type="protein sequence ID" value="KIG19367.1"/>
    <property type="molecule type" value="Genomic_DNA"/>
</dbReference>